<proteinExistence type="predicted"/>
<name>A0ABX8SQS2_9BURK</name>
<sequence length="110" mass="11962">MTSRTFRLLPAGLLLACGLAFAQNTPPSTQLAQMGGAMHAAAKVCGDYSEAQLKEMKEKQQQSMKEMGLNEADFEAAFNAGLERGSKDMATISEAQRQQMCEQLRSGPKF</sequence>
<feature type="signal peptide" evidence="1">
    <location>
        <begin position="1"/>
        <end position="22"/>
    </location>
</feature>
<protein>
    <submittedName>
        <fullName evidence="2">Uncharacterized protein</fullName>
    </submittedName>
</protein>
<evidence type="ECO:0000313" key="2">
    <source>
        <dbReference type="EMBL" id="QXX78377.1"/>
    </source>
</evidence>
<evidence type="ECO:0000313" key="3">
    <source>
        <dbReference type="Proteomes" id="UP000826050"/>
    </source>
</evidence>
<reference evidence="2 3" key="1">
    <citation type="submission" date="2020-02" db="EMBL/GenBank/DDBJ databases">
        <title>Partial ammonium oxidation to N2 by heterotrophic bacteria.</title>
        <authorList>
            <person name="Wu M."/>
        </authorList>
    </citation>
    <scope>NUCLEOTIDE SEQUENCE [LARGE SCALE GENOMIC DNA]</scope>
    <source>
        <strain evidence="2 3">HO-1</strain>
    </source>
</reference>
<organism evidence="2 3">
    <name type="scientific">Alcaligenes ammonioxydans</name>
    <dbReference type="NCBI Taxonomy" id="2582914"/>
    <lineage>
        <taxon>Bacteria</taxon>
        <taxon>Pseudomonadati</taxon>
        <taxon>Pseudomonadota</taxon>
        <taxon>Betaproteobacteria</taxon>
        <taxon>Burkholderiales</taxon>
        <taxon>Alcaligenaceae</taxon>
        <taxon>Alcaligenes</taxon>
    </lineage>
</organism>
<dbReference type="Proteomes" id="UP000826050">
    <property type="component" value="Chromosome"/>
</dbReference>
<dbReference type="EMBL" id="CP049362">
    <property type="protein sequence ID" value="QXX78377.1"/>
    <property type="molecule type" value="Genomic_DNA"/>
</dbReference>
<evidence type="ECO:0000256" key="1">
    <source>
        <dbReference type="SAM" id="SignalP"/>
    </source>
</evidence>
<keyword evidence="3" id="KW-1185">Reference proteome</keyword>
<accession>A0ABX8SQS2</accession>
<dbReference type="RefSeq" id="WP_003802608.1">
    <property type="nucleotide sequence ID" value="NZ_CP049362.1"/>
</dbReference>
<feature type="chain" id="PRO_5045148319" evidence="1">
    <location>
        <begin position="23"/>
        <end position="110"/>
    </location>
</feature>
<gene>
    <name evidence="2" type="ORF">FE795_04680</name>
</gene>
<keyword evidence="1" id="KW-0732">Signal</keyword>